<dbReference type="InterPro" id="IPR007110">
    <property type="entry name" value="Ig-like_dom"/>
</dbReference>
<feature type="signal peptide" evidence="6">
    <location>
        <begin position="1"/>
        <end position="23"/>
    </location>
</feature>
<feature type="chain" id="PRO_5010251764" evidence="6">
    <location>
        <begin position="24"/>
        <end position="302"/>
    </location>
</feature>
<dbReference type="KEGG" id="dord:105987783"/>
<dbReference type="GeneID" id="105987783"/>
<dbReference type="InterPro" id="IPR013783">
    <property type="entry name" value="Ig-like_fold"/>
</dbReference>
<feature type="transmembrane region" description="Helical" evidence="5">
    <location>
        <begin position="161"/>
        <end position="184"/>
    </location>
</feature>
<evidence type="ECO:0000256" key="1">
    <source>
        <dbReference type="ARBA" id="ARBA00022729"/>
    </source>
</evidence>
<feature type="region of interest" description="Disordered" evidence="4">
    <location>
        <begin position="193"/>
        <end position="221"/>
    </location>
</feature>
<organism evidence="8 9">
    <name type="scientific">Dipodomys ordii</name>
    <name type="common">Ord's kangaroo rat</name>
    <dbReference type="NCBI Taxonomy" id="10020"/>
    <lineage>
        <taxon>Eukaryota</taxon>
        <taxon>Metazoa</taxon>
        <taxon>Chordata</taxon>
        <taxon>Craniata</taxon>
        <taxon>Vertebrata</taxon>
        <taxon>Euteleostomi</taxon>
        <taxon>Mammalia</taxon>
        <taxon>Eutheria</taxon>
        <taxon>Euarchontoglires</taxon>
        <taxon>Glires</taxon>
        <taxon>Rodentia</taxon>
        <taxon>Castorimorpha</taxon>
        <taxon>Heteromyidae</taxon>
        <taxon>Dipodomyinae</taxon>
        <taxon>Dipodomys</taxon>
    </lineage>
</organism>
<evidence type="ECO:0000313" key="8">
    <source>
        <dbReference type="Proteomes" id="UP000081671"/>
    </source>
</evidence>
<dbReference type="InterPro" id="IPR036179">
    <property type="entry name" value="Ig-like_dom_sf"/>
</dbReference>
<keyword evidence="1 6" id="KW-0732">Signal</keyword>
<dbReference type="Proteomes" id="UP000081671">
    <property type="component" value="Unplaced"/>
</dbReference>
<dbReference type="InterPro" id="IPR013106">
    <property type="entry name" value="Ig_V-set"/>
</dbReference>
<sequence>MAPEVTQQLAYILWVLLASGSWAQEIKLLQTLEGETISVRCQYAPYQQSLLKSWCWHTSIYFCTIIVDSFHKEAPALRSSIKIFPQSHYFIVTMTGLRVTDSGIYSCQVSDNSLRSFALLQTIRLVVAKAPANTSRMRMTTVPASATSPVFESPPPPNWKILIAAVVVTGLLLLGLALLVALYLRKRRRRAGKGENESHHVYDDIPVRKEEPPGSDRRIVSDEDTGNLCYASLIHSNPLGFPESINANTHPAQKPMPDPLRFVEYTSIARSRPQRPLSAAPEEASRNQRQNSRDREQLPNAH</sequence>
<dbReference type="OrthoDB" id="9805957at2759"/>
<dbReference type="PANTHER" id="PTHR16423:SF10">
    <property type="entry name" value="CRKD-BINDING PROTEIN-RELATED"/>
    <property type="match status" value="1"/>
</dbReference>
<dbReference type="GO" id="GO:0038023">
    <property type="term" value="F:signaling receptor activity"/>
    <property type="evidence" value="ECO:0007669"/>
    <property type="project" value="TreeGrafter"/>
</dbReference>
<keyword evidence="5" id="KW-0472">Membrane</keyword>
<evidence type="ECO:0000256" key="5">
    <source>
        <dbReference type="SAM" id="Phobius"/>
    </source>
</evidence>
<dbReference type="PROSITE" id="PS50835">
    <property type="entry name" value="IG_LIKE"/>
    <property type="match status" value="1"/>
</dbReference>
<dbReference type="Pfam" id="PF07686">
    <property type="entry name" value="V-set"/>
    <property type="match status" value="1"/>
</dbReference>
<keyword evidence="5" id="KW-0812">Transmembrane</keyword>
<evidence type="ECO:0000313" key="9">
    <source>
        <dbReference type="RefSeq" id="XP_012874602.1"/>
    </source>
</evidence>
<evidence type="ECO:0000256" key="2">
    <source>
        <dbReference type="ARBA" id="ARBA00023157"/>
    </source>
</evidence>
<dbReference type="RefSeq" id="XP_012874602.1">
    <property type="nucleotide sequence ID" value="XM_013019148.1"/>
</dbReference>
<keyword evidence="2" id="KW-1015">Disulfide bond</keyword>
<dbReference type="SUPFAM" id="SSF48726">
    <property type="entry name" value="Immunoglobulin"/>
    <property type="match status" value="1"/>
</dbReference>
<dbReference type="GO" id="GO:0009986">
    <property type="term" value="C:cell surface"/>
    <property type="evidence" value="ECO:0007669"/>
    <property type="project" value="TreeGrafter"/>
</dbReference>
<dbReference type="InterPro" id="IPR003599">
    <property type="entry name" value="Ig_sub"/>
</dbReference>
<feature type="region of interest" description="Disordered" evidence="4">
    <location>
        <begin position="265"/>
        <end position="302"/>
    </location>
</feature>
<dbReference type="InParanoid" id="A0A1S3FF77"/>
<name>A0A1S3FF77_DIPOR</name>
<dbReference type="FunCoup" id="A0A1S3FF77">
    <property type="interactions" value="63"/>
</dbReference>
<evidence type="ECO:0000256" key="6">
    <source>
        <dbReference type="SAM" id="SignalP"/>
    </source>
</evidence>
<evidence type="ECO:0000259" key="7">
    <source>
        <dbReference type="PROSITE" id="PS50835"/>
    </source>
</evidence>
<evidence type="ECO:0000256" key="3">
    <source>
        <dbReference type="ARBA" id="ARBA00023319"/>
    </source>
</evidence>
<dbReference type="InterPro" id="IPR052314">
    <property type="entry name" value="Immune_rcpt_domain"/>
</dbReference>
<proteinExistence type="predicted"/>
<dbReference type="AlphaFoldDB" id="A0A1S3FF77"/>
<keyword evidence="3" id="KW-0393">Immunoglobulin domain</keyword>
<feature type="compositionally biased region" description="Basic and acidic residues" evidence="4">
    <location>
        <begin position="283"/>
        <end position="302"/>
    </location>
</feature>
<protein>
    <submittedName>
        <fullName evidence="9">CMRF35-like molecule 7</fullName>
    </submittedName>
</protein>
<dbReference type="Gene3D" id="2.60.40.10">
    <property type="entry name" value="Immunoglobulins"/>
    <property type="match status" value="1"/>
</dbReference>
<dbReference type="SMART" id="SM00409">
    <property type="entry name" value="IG"/>
    <property type="match status" value="1"/>
</dbReference>
<gene>
    <name evidence="9" type="primary">LOC105987783</name>
</gene>
<keyword evidence="5" id="KW-1133">Transmembrane helix</keyword>
<reference evidence="9" key="1">
    <citation type="submission" date="2025-08" db="UniProtKB">
        <authorList>
            <consortium name="RefSeq"/>
        </authorList>
    </citation>
    <scope>IDENTIFICATION</scope>
    <source>
        <tissue evidence="9">Kidney</tissue>
    </source>
</reference>
<evidence type="ECO:0000256" key="4">
    <source>
        <dbReference type="SAM" id="MobiDB-lite"/>
    </source>
</evidence>
<accession>A0A1S3FF77</accession>
<dbReference type="PANTHER" id="PTHR16423">
    <property type="entry name" value="TREM-LIKE TRANSCRIPT PROTEIN"/>
    <property type="match status" value="1"/>
</dbReference>
<keyword evidence="8" id="KW-1185">Reference proteome</keyword>
<feature type="domain" description="Ig-like" evidence="7">
    <location>
        <begin position="3"/>
        <end position="118"/>
    </location>
</feature>